<reference evidence="1 2" key="1">
    <citation type="submission" date="2021-05" db="EMBL/GenBank/DDBJ databases">
        <title>Genome Assembly of Synthetic Allotetraploid Brassica napus Reveals Homoeologous Exchanges between Subgenomes.</title>
        <authorList>
            <person name="Davis J.T."/>
        </authorList>
    </citation>
    <scope>NUCLEOTIDE SEQUENCE [LARGE SCALE GENOMIC DNA]</scope>
    <source>
        <strain evidence="2">cv. Da-Ae</strain>
        <tissue evidence="1">Seedling</tissue>
    </source>
</reference>
<sequence length="161" mass="18284">MASTGVDEPVVLDASWYMPDDPRISGENIRMFIKLSSGGETDLVACSVRGFTGWGKLKCQCMMDRGLNGQQNQTYPWKVKVMNLLHESPNKSHLFSYDWLGLGLKKDSLLTILEEKTCFDILEHVIINPYPHTSPLELQSRVWWAKLCDWKTPKKGLAAHC</sequence>
<organism evidence="1 2">
    <name type="scientific">Brassica napus</name>
    <name type="common">Rape</name>
    <dbReference type="NCBI Taxonomy" id="3708"/>
    <lineage>
        <taxon>Eukaryota</taxon>
        <taxon>Viridiplantae</taxon>
        <taxon>Streptophyta</taxon>
        <taxon>Embryophyta</taxon>
        <taxon>Tracheophyta</taxon>
        <taxon>Spermatophyta</taxon>
        <taxon>Magnoliopsida</taxon>
        <taxon>eudicotyledons</taxon>
        <taxon>Gunneridae</taxon>
        <taxon>Pentapetalae</taxon>
        <taxon>rosids</taxon>
        <taxon>malvids</taxon>
        <taxon>Brassicales</taxon>
        <taxon>Brassicaceae</taxon>
        <taxon>Brassiceae</taxon>
        <taxon>Brassica</taxon>
    </lineage>
</organism>
<gene>
    <name evidence="1" type="ORF">HID58_093699</name>
</gene>
<dbReference type="Proteomes" id="UP000824890">
    <property type="component" value="Unassembled WGS sequence"/>
</dbReference>
<protein>
    <submittedName>
        <fullName evidence="1">Uncharacterized protein</fullName>
    </submittedName>
</protein>
<proteinExistence type="predicted"/>
<dbReference type="EMBL" id="JAGKQM010000967">
    <property type="protein sequence ID" value="KAH0852793.1"/>
    <property type="molecule type" value="Genomic_DNA"/>
</dbReference>
<accession>A0ABQ7XCH9</accession>
<comment type="caution">
    <text evidence="1">The sequence shown here is derived from an EMBL/GenBank/DDBJ whole genome shotgun (WGS) entry which is preliminary data.</text>
</comment>
<keyword evidence="2" id="KW-1185">Reference proteome</keyword>
<evidence type="ECO:0000313" key="1">
    <source>
        <dbReference type="EMBL" id="KAH0852793.1"/>
    </source>
</evidence>
<evidence type="ECO:0000313" key="2">
    <source>
        <dbReference type="Proteomes" id="UP000824890"/>
    </source>
</evidence>
<name>A0ABQ7XCH9_BRANA</name>